<dbReference type="EC" id="5.1.3.2" evidence="5 9"/>
<dbReference type="InterPro" id="IPR016040">
    <property type="entry name" value="NAD(P)-bd_dom"/>
</dbReference>
<evidence type="ECO:0000256" key="1">
    <source>
        <dbReference type="ARBA" id="ARBA00000083"/>
    </source>
</evidence>
<evidence type="ECO:0000313" key="11">
    <source>
        <dbReference type="EMBL" id="RRA92292.1"/>
    </source>
</evidence>
<evidence type="ECO:0000256" key="4">
    <source>
        <dbReference type="ARBA" id="ARBA00007637"/>
    </source>
</evidence>
<keyword evidence="9" id="KW-0119">Carbohydrate metabolism</keyword>
<dbReference type="CDD" id="cd05247">
    <property type="entry name" value="UDP_G4E_1_SDR_e"/>
    <property type="match status" value="1"/>
</dbReference>
<dbReference type="OrthoDB" id="9801785at2"/>
<dbReference type="Gene3D" id="3.40.50.720">
    <property type="entry name" value="NAD(P)-binding Rossmann-like Domain"/>
    <property type="match status" value="1"/>
</dbReference>
<dbReference type="AlphaFoldDB" id="A0A3P1AW65"/>
<dbReference type="GO" id="GO:0005829">
    <property type="term" value="C:cytosol"/>
    <property type="evidence" value="ECO:0007669"/>
    <property type="project" value="TreeGrafter"/>
</dbReference>
<evidence type="ECO:0000256" key="6">
    <source>
        <dbReference type="ARBA" id="ARBA00018569"/>
    </source>
</evidence>
<gene>
    <name evidence="11" type="primary">galE</name>
    <name evidence="11" type="ORF">EG242_11485</name>
</gene>
<dbReference type="Gene3D" id="3.90.25.10">
    <property type="entry name" value="UDP-galactose 4-epimerase, domain 1"/>
    <property type="match status" value="1"/>
</dbReference>
<comment type="caution">
    <text evidence="11">The sequence shown here is derived from an EMBL/GenBank/DDBJ whole genome shotgun (WGS) entry which is preliminary data.</text>
</comment>
<dbReference type="GO" id="GO:0006012">
    <property type="term" value="P:galactose metabolic process"/>
    <property type="evidence" value="ECO:0007669"/>
    <property type="project" value="UniProtKB-UniPathway"/>
</dbReference>
<evidence type="ECO:0000259" key="10">
    <source>
        <dbReference type="Pfam" id="PF16363"/>
    </source>
</evidence>
<dbReference type="RefSeq" id="WP_124900013.1">
    <property type="nucleotide sequence ID" value="NZ_RQTJ01000029.1"/>
</dbReference>
<reference evidence="11 12" key="1">
    <citation type="submission" date="2018-11" db="EMBL/GenBank/DDBJ databases">
        <title>Flavobacterium sp. nov., YIM 102796 draft genome.</title>
        <authorList>
            <person name="Li G."/>
            <person name="Jiang Y."/>
        </authorList>
    </citation>
    <scope>NUCLEOTIDE SEQUENCE [LARGE SCALE GENOMIC DNA]</scope>
    <source>
        <strain evidence="11 12">YIM 102796</strain>
    </source>
</reference>
<dbReference type="GO" id="GO:0003978">
    <property type="term" value="F:UDP-glucose 4-epimerase activity"/>
    <property type="evidence" value="ECO:0007669"/>
    <property type="project" value="UniProtKB-UniRule"/>
</dbReference>
<dbReference type="PANTHER" id="PTHR43725">
    <property type="entry name" value="UDP-GLUCOSE 4-EPIMERASE"/>
    <property type="match status" value="1"/>
</dbReference>
<evidence type="ECO:0000256" key="9">
    <source>
        <dbReference type="RuleBase" id="RU366046"/>
    </source>
</evidence>
<comment type="pathway">
    <text evidence="3 9">Carbohydrate metabolism; galactose metabolism.</text>
</comment>
<organism evidence="11 12">
    <name type="scientific">Paenimyroides viscosum</name>
    <dbReference type="NCBI Taxonomy" id="2488729"/>
    <lineage>
        <taxon>Bacteria</taxon>
        <taxon>Pseudomonadati</taxon>
        <taxon>Bacteroidota</taxon>
        <taxon>Flavobacteriia</taxon>
        <taxon>Flavobacteriales</taxon>
        <taxon>Flavobacteriaceae</taxon>
        <taxon>Paenimyroides</taxon>
    </lineage>
</organism>
<dbReference type="EMBL" id="RQTJ01000029">
    <property type="protein sequence ID" value="RRA92292.1"/>
    <property type="molecule type" value="Genomic_DNA"/>
</dbReference>
<dbReference type="InterPro" id="IPR005886">
    <property type="entry name" value="UDP_G4E"/>
</dbReference>
<keyword evidence="8 9" id="KW-0413">Isomerase</keyword>
<dbReference type="SUPFAM" id="SSF51735">
    <property type="entry name" value="NAD(P)-binding Rossmann-fold domains"/>
    <property type="match status" value="1"/>
</dbReference>
<evidence type="ECO:0000256" key="8">
    <source>
        <dbReference type="ARBA" id="ARBA00023235"/>
    </source>
</evidence>
<keyword evidence="12" id="KW-1185">Reference proteome</keyword>
<keyword evidence="7 9" id="KW-0520">NAD</keyword>
<accession>A0A3P1AW65</accession>
<comment type="cofactor">
    <cofactor evidence="2 9">
        <name>NAD(+)</name>
        <dbReference type="ChEBI" id="CHEBI:57540"/>
    </cofactor>
</comment>
<protein>
    <recommendedName>
        <fullName evidence="6 9">UDP-glucose 4-epimerase</fullName>
        <ecNumber evidence="5 9">5.1.3.2</ecNumber>
    </recommendedName>
</protein>
<dbReference type="PANTHER" id="PTHR43725:SF47">
    <property type="entry name" value="UDP-GLUCOSE 4-EPIMERASE"/>
    <property type="match status" value="1"/>
</dbReference>
<dbReference type="Pfam" id="PF16363">
    <property type="entry name" value="GDP_Man_Dehyd"/>
    <property type="match status" value="1"/>
</dbReference>
<dbReference type="UniPathway" id="UPA00214"/>
<evidence type="ECO:0000256" key="2">
    <source>
        <dbReference type="ARBA" id="ARBA00001911"/>
    </source>
</evidence>
<proteinExistence type="inferred from homology"/>
<dbReference type="NCBIfam" id="TIGR01179">
    <property type="entry name" value="galE"/>
    <property type="match status" value="1"/>
</dbReference>
<dbReference type="InterPro" id="IPR036291">
    <property type="entry name" value="NAD(P)-bd_dom_sf"/>
</dbReference>
<dbReference type="PRINTS" id="PR01713">
    <property type="entry name" value="NUCEPIMERASE"/>
</dbReference>
<evidence type="ECO:0000256" key="5">
    <source>
        <dbReference type="ARBA" id="ARBA00013189"/>
    </source>
</evidence>
<name>A0A3P1AW65_9FLAO</name>
<comment type="catalytic activity">
    <reaction evidence="1 9">
        <text>UDP-alpha-D-glucose = UDP-alpha-D-galactose</text>
        <dbReference type="Rhea" id="RHEA:22168"/>
        <dbReference type="ChEBI" id="CHEBI:58885"/>
        <dbReference type="ChEBI" id="CHEBI:66914"/>
        <dbReference type="EC" id="5.1.3.2"/>
    </reaction>
</comment>
<sequence length="339" mass="37710">MKNILVTGGLGYIGSHTVVALQQAGFNVTIIDDLSNSQLEVWEKITSITGIQPKYYNIDLKDLHAVNIFFQSNVIDGVIHFAAYKAVGESVEKPLMYYRNNLMGLLNLLEVMDENKVDHFIFSSSCTVYGQADKMPINESTPLKKPESPYGNTKKMGEEIIEDFVKATNKKAIALRYFNPVGAHDSALIGEVPNGIPNNLIPYVTQTAMQIRERLGVFGNDYETRDGTAVRDYIDVNDLAEAHVKAIQRLLAGKNKSNLEFFNLGSGTGSTVLEIVDAFEKANNIKIPYEIKPRRAGDIVEAYADYSLAQNELGWQPKTSLQNSMQTAWAFQQSLTDNL</sequence>
<comment type="similarity">
    <text evidence="4 9">Belongs to the NAD(P)-dependent epimerase/dehydratase family.</text>
</comment>
<comment type="subunit">
    <text evidence="9">Homodimer.</text>
</comment>
<evidence type="ECO:0000256" key="7">
    <source>
        <dbReference type="ARBA" id="ARBA00023027"/>
    </source>
</evidence>
<dbReference type="Proteomes" id="UP000268372">
    <property type="component" value="Unassembled WGS sequence"/>
</dbReference>
<evidence type="ECO:0000256" key="3">
    <source>
        <dbReference type="ARBA" id="ARBA00004947"/>
    </source>
</evidence>
<evidence type="ECO:0000313" key="12">
    <source>
        <dbReference type="Proteomes" id="UP000268372"/>
    </source>
</evidence>
<feature type="domain" description="NAD(P)-binding" evidence="10">
    <location>
        <begin position="5"/>
        <end position="325"/>
    </location>
</feature>